<evidence type="ECO:0000313" key="4">
    <source>
        <dbReference type="Proteomes" id="UP000799539"/>
    </source>
</evidence>
<comment type="similarity">
    <text evidence="2">Belongs to the asaB hydroxylase/desaturase family.</text>
</comment>
<dbReference type="InterPro" id="IPR044053">
    <property type="entry name" value="AsaB-like"/>
</dbReference>
<evidence type="ECO:0000256" key="1">
    <source>
        <dbReference type="ARBA" id="ARBA00023002"/>
    </source>
</evidence>
<organism evidence="3 4">
    <name type="scientific">Cercospora zeae-maydis SCOH1-5</name>
    <dbReference type="NCBI Taxonomy" id="717836"/>
    <lineage>
        <taxon>Eukaryota</taxon>
        <taxon>Fungi</taxon>
        <taxon>Dikarya</taxon>
        <taxon>Ascomycota</taxon>
        <taxon>Pezizomycotina</taxon>
        <taxon>Dothideomycetes</taxon>
        <taxon>Dothideomycetidae</taxon>
        <taxon>Mycosphaerellales</taxon>
        <taxon>Mycosphaerellaceae</taxon>
        <taxon>Cercospora</taxon>
    </lineage>
</organism>
<dbReference type="PANTHER" id="PTHR34598">
    <property type="entry name" value="BLL6449 PROTEIN"/>
    <property type="match status" value="1"/>
</dbReference>
<dbReference type="EMBL" id="ML992683">
    <property type="protein sequence ID" value="KAF2210169.1"/>
    <property type="molecule type" value="Genomic_DNA"/>
</dbReference>
<dbReference type="NCBIfam" id="NF041278">
    <property type="entry name" value="CmcJ_NvfI_EfuI"/>
    <property type="match status" value="1"/>
</dbReference>
<gene>
    <name evidence="3" type="ORF">CERZMDRAFT_45829</name>
</gene>
<dbReference type="Proteomes" id="UP000799539">
    <property type="component" value="Unassembled WGS sequence"/>
</dbReference>
<dbReference type="PANTHER" id="PTHR34598:SF3">
    <property type="entry name" value="OXIDOREDUCTASE AN1597"/>
    <property type="match status" value="1"/>
</dbReference>
<evidence type="ECO:0008006" key="5">
    <source>
        <dbReference type="Google" id="ProtNLM"/>
    </source>
</evidence>
<protein>
    <recommendedName>
        <fullName evidence="5">Methyltransferase</fullName>
    </recommendedName>
</protein>
<dbReference type="GO" id="GO:0016491">
    <property type="term" value="F:oxidoreductase activity"/>
    <property type="evidence" value="ECO:0007669"/>
    <property type="project" value="UniProtKB-KW"/>
</dbReference>
<keyword evidence="4" id="KW-1185">Reference proteome</keyword>
<evidence type="ECO:0000313" key="3">
    <source>
        <dbReference type="EMBL" id="KAF2210169.1"/>
    </source>
</evidence>
<reference evidence="3" key="1">
    <citation type="journal article" date="2020" name="Stud. Mycol.">
        <title>101 Dothideomycetes genomes: a test case for predicting lifestyles and emergence of pathogens.</title>
        <authorList>
            <person name="Haridas S."/>
            <person name="Albert R."/>
            <person name="Binder M."/>
            <person name="Bloem J."/>
            <person name="Labutti K."/>
            <person name="Salamov A."/>
            <person name="Andreopoulos B."/>
            <person name="Baker S."/>
            <person name="Barry K."/>
            <person name="Bills G."/>
            <person name="Bluhm B."/>
            <person name="Cannon C."/>
            <person name="Castanera R."/>
            <person name="Culley D."/>
            <person name="Daum C."/>
            <person name="Ezra D."/>
            <person name="Gonzalez J."/>
            <person name="Henrissat B."/>
            <person name="Kuo A."/>
            <person name="Liang C."/>
            <person name="Lipzen A."/>
            <person name="Lutzoni F."/>
            <person name="Magnuson J."/>
            <person name="Mondo S."/>
            <person name="Nolan M."/>
            <person name="Ohm R."/>
            <person name="Pangilinan J."/>
            <person name="Park H.-J."/>
            <person name="Ramirez L."/>
            <person name="Alfaro M."/>
            <person name="Sun H."/>
            <person name="Tritt A."/>
            <person name="Yoshinaga Y."/>
            <person name="Zwiers L.-H."/>
            <person name="Turgeon B."/>
            <person name="Goodwin S."/>
            <person name="Spatafora J."/>
            <person name="Crous P."/>
            <person name="Grigoriev I."/>
        </authorList>
    </citation>
    <scope>NUCLEOTIDE SEQUENCE</scope>
    <source>
        <strain evidence="3">SCOH1-5</strain>
    </source>
</reference>
<accession>A0A6A6F9U0</accession>
<evidence type="ECO:0000256" key="2">
    <source>
        <dbReference type="ARBA" id="ARBA00023604"/>
    </source>
</evidence>
<dbReference type="OrthoDB" id="412788at2759"/>
<name>A0A6A6F9U0_9PEZI</name>
<dbReference type="AlphaFoldDB" id="A0A6A6F9U0"/>
<proteinExistence type="inferred from homology"/>
<sequence>MATTTLTQAAPVKEVHAKLNHHLEVENGGSETFLLGTGSDMVRNKHDVVETVIENIRGHEADFKLDEQGFQLLQGVNPIKTSESDWVKANHYEHVAEKIRAYSGASEILVVSHNVRPNRPKDDRSMPMEYAQRVHVDYSFTGAYDTFTAKCPQYAEKFDKVRWAVINWWQPFDVPVTRMALAMCDARTVPEQDWREVTTLRAHQKSYKLSEYYQKLPDFGSWKLARPQVPGTHKWYFAHEMQLDEALMIKIFDSKEHGVSRRVPHSAFQSPLDHGPERKSIEFRCVAIWDDEPVRGRTA</sequence>
<keyword evidence="1" id="KW-0560">Oxidoreductase</keyword>